<feature type="region of interest" description="Disordered" evidence="2">
    <location>
        <begin position="309"/>
        <end position="337"/>
    </location>
</feature>
<feature type="compositionally biased region" description="Basic and acidic residues" evidence="2">
    <location>
        <begin position="234"/>
        <end position="244"/>
    </location>
</feature>
<feature type="compositionally biased region" description="Acidic residues" evidence="2">
    <location>
        <begin position="197"/>
        <end position="216"/>
    </location>
</feature>
<dbReference type="Pfam" id="PF00010">
    <property type="entry name" value="HLH"/>
    <property type="match status" value="1"/>
</dbReference>
<feature type="region of interest" description="Disordered" evidence="2">
    <location>
        <begin position="125"/>
        <end position="148"/>
    </location>
</feature>
<feature type="compositionally biased region" description="Basic and acidic residues" evidence="2">
    <location>
        <begin position="1"/>
        <end position="11"/>
    </location>
</feature>
<organism evidence="4 5">
    <name type="scientific">Rhodocollybia butyracea</name>
    <dbReference type="NCBI Taxonomy" id="206335"/>
    <lineage>
        <taxon>Eukaryota</taxon>
        <taxon>Fungi</taxon>
        <taxon>Dikarya</taxon>
        <taxon>Basidiomycota</taxon>
        <taxon>Agaricomycotina</taxon>
        <taxon>Agaricomycetes</taxon>
        <taxon>Agaricomycetidae</taxon>
        <taxon>Agaricales</taxon>
        <taxon>Marasmiineae</taxon>
        <taxon>Omphalotaceae</taxon>
        <taxon>Rhodocollybia</taxon>
    </lineage>
</organism>
<feature type="compositionally biased region" description="Polar residues" evidence="2">
    <location>
        <begin position="180"/>
        <end position="193"/>
    </location>
</feature>
<evidence type="ECO:0000256" key="1">
    <source>
        <dbReference type="SAM" id="Coils"/>
    </source>
</evidence>
<accession>A0A9P5QB11</accession>
<feature type="compositionally biased region" description="Low complexity" evidence="2">
    <location>
        <begin position="534"/>
        <end position="545"/>
    </location>
</feature>
<feature type="region of interest" description="Disordered" evidence="2">
    <location>
        <begin position="452"/>
        <end position="545"/>
    </location>
</feature>
<dbReference type="EMBL" id="JADNRY010000001">
    <property type="protein sequence ID" value="KAF9078410.1"/>
    <property type="molecule type" value="Genomic_DNA"/>
</dbReference>
<feature type="compositionally biased region" description="Low complexity" evidence="2">
    <location>
        <begin position="458"/>
        <end position="474"/>
    </location>
</feature>
<feature type="region of interest" description="Disordered" evidence="2">
    <location>
        <begin position="386"/>
        <end position="433"/>
    </location>
</feature>
<feature type="domain" description="BHLH" evidence="3">
    <location>
        <begin position="149"/>
        <end position="174"/>
    </location>
</feature>
<protein>
    <recommendedName>
        <fullName evidence="3">BHLH domain-containing protein</fullName>
    </recommendedName>
</protein>
<reference evidence="4" key="1">
    <citation type="submission" date="2020-11" db="EMBL/GenBank/DDBJ databases">
        <authorList>
            <consortium name="DOE Joint Genome Institute"/>
            <person name="Ahrendt S."/>
            <person name="Riley R."/>
            <person name="Andreopoulos W."/>
            <person name="Labutti K."/>
            <person name="Pangilinan J."/>
            <person name="Ruiz-Duenas F.J."/>
            <person name="Barrasa J.M."/>
            <person name="Sanchez-Garcia M."/>
            <person name="Camarero S."/>
            <person name="Miyauchi S."/>
            <person name="Serrano A."/>
            <person name="Linde D."/>
            <person name="Babiker R."/>
            <person name="Drula E."/>
            <person name="Ayuso-Fernandez I."/>
            <person name="Pacheco R."/>
            <person name="Padilla G."/>
            <person name="Ferreira P."/>
            <person name="Barriuso J."/>
            <person name="Kellner H."/>
            <person name="Castanera R."/>
            <person name="Alfaro M."/>
            <person name="Ramirez L."/>
            <person name="Pisabarro A.G."/>
            <person name="Kuo A."/>
            <person name="Tritt A."/>
            <person name="Lipzen A."/>
            <person name="He G."/>
            <person name="Yan M."/>
            <person name="Ng V."/>
            <person name="Cullen D."/>
            <person name="Martin F."/>
            <person name="Rosso M.-N."/>
            <person name="Henrissat B."/>
            <person name="Hibbett D."/>
            <person name="Martinez A.T."/>
            <person name="Grigoriev I.V."/>
        </authorList>
    </citation>
    <scope>NUCLEOTIDE SEQUENCE</scope>
    <source>
        <strain evidence="4">AH 40177</strain>
    </source>
</reference>
<name>A0A9P5QB11_9AGAR</name>
<keyword evidence="5" id="KW-1185">Reference proteome</keyword>
<dbReference type="SUPFAM" id="SSF47459">
    <property type="entry name" value="HLH, helix-loop-helix DNA-binding domain"/>
    <property type="match status" value="1"/>
</dbReference>
<proteinExistence type="predicted"/>
<evidence type="ECO:0000259" key="3">
    <source>
        <dbReference type="Pfam" id="PF00010"/>
    </source>
</evidence>
<sequence>MVDPTLKEKQTHRQSGAFPPSCAPPKQTCEVNVCILIGRAAHTARVLDPRVPPILDNYGQASTLALFVQLLPHPTFMSTAPAALYNGSVNPSRRAKLNRMPERTLLPRPGHSTTETLLAHEPDVPFKRGRKPALNASGGLTRSARETQRKLNHSIIEKARRTKINDALAELARLSEQVAITSAQKPSEQTGQRLSDPEEDHDVDIDDDDDNDDDGDYGAHRARKANNKSSGSKSAKDSSSDTAKGRDKFKLDILVKTVENMQILLERVKRLDNELKQIKSLSPDVESCPRCAEREEALTSTPSFTVATSNNKRKRMGSEDSRTSESTAELSFAANETDADHLVEPRRRKILYSDQEAMPSSVPTLSLPSISSWLPHYATSAAHLSPEPASLAGRPPNTHSEHPQKRPQRFPSTSPLFMPYLPSPPSSTQFNASVLPSSNGVPILELGPSSVPVPIPSSHPSLPSPSTSAMSPPSITINTLRGRSESESSSSNRTPRTPEEESAASLLLHMSTSPPVFTAAKARTRRPMPEEESTGSGPSGSLLIPGSMSVSNLSLPAPMASLNPNIVAHTPSSMLGLGSA</sequence>
<dbReference type="AlphaFoldDB" id="A0A9P5QB11"/>
<feature type="region of interest" description="Disordered" evidence="2">
    <location>
        <begin position="1"/>
        <end position="22"/>
    </location>
</feature>
<comment type="caution">
    <text evidence="4">The sequence shown here is derived from an EMBL/GenBank/DDBJ whole genome shotgun (WGS) entry which is preliminary data.</text>
</comment>
<gene>
    <name evidence="4" type="ORF">BDP27DRAFT_1412401</name>
</gene>
<dbReference type="InterPro" id="IPR011598">
    <property type="entry name" value="bHLH_dom"/>
</dbReference>
<dbReference type="Proteomes" id="UP000772434">
    <property type="component" value="Unassembled WGS sequence"/>
</dbReference>
<evidence type="ECO:0000313" key="4">
    <source>
        <dbReference type="EMBL" id="KAF9078410.1"/>
    </source>
</evidence>
<dbReference type="Gene3D" id="4.10.280.10">
    <property type="entry name" value="Helix-loop-helix DNA-binding domain"/>
    <property type="match status" value="1"/>
</dbReference>
<dbReference type="GO" id="GO:0046983">
    <property type="term" value="F:protein dimerization activity"/>
    <property type="evidence" value="ECO:0007669"/>
    <property type="project" value="InterPro"/>
</dbReference>
<dbReference type="OrthoDB" id="690068at2759"/>
<dbReference type="InterPro" id="IPR036638">
    <property type="entry name" value="HLH_DNA-bd_sf"/>
</dbReference>
<feature type="coiled-coil region" evidence="1">
    <location>
        <begin position="254"/>
        <end position="281"/>
    </location>
</feature>
<evidence type="ECO:0000256" key="2">
    <source>
        <dbReference type="SAM" id="MobiDB-lite"/>
    </source>
</evidence>
<evidence type="ECO:0000313" key="5">
    <source>
        <dbReference type="Proteomes" id="UP000772434"/>
    </source>
</evidence>
<keyword evidence="1" id="KW-0175">Coiled coil</keyword>
<feature type="region of interest" description="Disordered" evidence="2">
    <location>
        <begin position="180"/>
        <end position="244"/>
    </location>
</feature>